<keyword evidence="4" id="KW-1185">Reference proteome</keyword>
<gene>
    <name evidence="3" type="ORF">BOKJ2_LOCUS7724</name>
</gene>
<evidence type="ECO:0000256" key="1">
    <source>
        <dbReference type="SAM" id="Phobius"/>
    </source>
</evidence>
<accession>A0A811KPW9</accession>
<protein>
    <submittedName>
        <fullName evidence="3">Uncharacterized protein</fullName>
    </submittedName>
</protein>
<reference evidence="3" key="1">
    <citation type="submission" date="2020-09" db="EMBL/GenBank/DDBJ databases">
        <authorList>
            <person name="Kikuchi T."/>
        </authorList>
    </citation>
    <scope>NUCLEOTIDE SEQUENCE</scope>
    <source>
        <strain evidence="3">SH1</strain>
    </source>
</reference>
<feature type="transmembrane region" description="Helical" evidence="1">
    <location>
        <begin position="114"/>
        <end position="132"/>
    </location>
</feature>
<keyword evidence="1" id="KW-0812">Transmembrane</keyword>
<comment type="caution">
    <text evidence="3">The sequence shown here is derived from an EMBL/GenBank/DDBJ whole genome shotgun (WGS) entry which is preliminary data.</text>
</comment>
<dbReference type="Proteomes" id="UP000614601">
    <property type="component" value="Unassembled WGS sequence"/>
</dbReference>
<dbReference type="EMBL" id="CAJFCW020000004">
    <property type="protein sequence ID" value="CAG9110793.1"/>
    <property type="molecule type" value="Genomic_DNA"/>
</dbReference>
<name>A0A811KPW9_9BILA</name>
<dbReference type="EMBL" id="CAJFDH010000004">
    <property type="protein sequence ID" value="CAD5218514.1"/>
    <property type="molecule type" value="Genomic_DNA"/>
</dbReference>
<organism evidence="3 4">
    <name type="scientific">Bursaphelenchus okinawaensis</name>
    <dbReference type="NCBI Taxonomy" id="465554"/>
    <lineage>
        <taxon>Eukaryota</taxon>
        <taxon>Metazoa</taxon>
        <taxon>Ecdysozoa</taxon>
        <taxon>Nematoda</taxon>
        <taxon>Chromadorea</taxon>
        <taxon>Rhabditida</taxon>
        <taxon>Tylenchina</taxon>
        <taxon>Tylenchomorpha</taxon>
        <taxon>Aphelenchoidea</taxon>
        <taxon>Aphelenchoididae</taxon>
        <taxon>Bursaphelenchus</taxon>
    </lineage>
</organism>
<feature type="transmembrane region" description="Helical" evidence="1">
    <location>
        <begin position="144"/>
        <end position="168"/>
    </location>
</feature>
<evidence type="ECO:0000256" key="2">
    <source>
        <dbReference type="SAM" id="SignalP"/>
    </source>
</evidence>
<keyword evidence="1" id="KW-0472">Membrane</keyword>
<feature type="signal peptide" evidence="2">
    <location>
        <begin position="1"/>
        <end position="21"/>
    </location>
</feature>
<feature type="chain" id="PRO_5036221114" evidence="2">
    <location>
        <begin position="22"/>
        <end position="195"/>
    </location>
</feature>
<evidence type="ECO:0000313" key="4">
    <source>
        <dbReference type="Proteomes" id="UP000614601"/>
    </source>
</evidence>
<dbReference type="Proteomes" id="UP000783686">
    <property type="component" value="Unassembled WGS sequence"/>
</dbReference>
<dbReference type="PANTHER" id="PTHR40288:SF1">
    <property type="entry name" value="EXPERA DOMAIN-CONTAINING PROTEIN"/>
    <property type="match status" value="1"/>
</dbReference>
<proteinExistence type="predicted"/>
<dbReference type="PANTHER" id="PTHR40288">
    <property type="entry name" value="PROTEIN CBG16535-RELATED"/>
    <property type="match status" value="1"/>
</dbReference>
<keyword evidence="1" id="KW-1133">Transmembrane helix</keyword>
<evidence type="ECO:0000313" key="3">
    <source>
        <dbReference type="EMBL" id="CAD5218514.1"/>
    </source>
</evidence>
<dbReference type="OrthoDB" id="5858931at2759"/>
<keyword evidence="2" id="KW-0732">Signal</keyword>
<sequence length="195" mass="22190">MLFASLQLLVTIVSFMQHVYSWWSYSNVFHCRSTLAANATLSSRFLAYDIVIFDFGLMHRILGTTECVANYLDGGYMRCSWCVEQAAALTLLLACVCCIPRPVWLLWPALLMQSSYVLGMAILTMAIAPKMLEALTQVVDQELGIALVSYCSGVAFNWVFTFILWHYYWGMEKKQLEMGQGHTNELEQDVSVQRK</sequence>
<dbReference type="AlphaFoldDB" id="A0A811KPW9"/>